<reference evidence="1" key="1">
    <citation type="journal article" date="2014" name="Front. Microbiol.">
        <title>High frequency of phylogenetically diverse reductive dehalogenase-homologous genes in deep subseafloor sedimentary metagenomes.</title>
        <authorList>
            <person name="Kawai M."/>
            <person name="Futagami T."/>
            <person name="Toyoda A."/>
            <person name="Takaki Y."/>
            <person name="Nishi S."/>
            <person name="Hori S."/>
            <person name="Arai W."/>
            <person name="Tsubouchi T."/>
            <person name="Morono Y."/>
            <person name="Uchiyama I."/>
            <person name="Ito T."/>
            <person name="Fujiyama A."/>
            <person name="Inagaki F."/>
            <person name="Takami H."/>
        </authorList>
    </citation>
    <scope>NUCLEOTIDE SEQUENCE</scope>
    <source>
        <strain evidence="1">Expedition CK06-06</strain>
    </source>
</reference>
<organism evidence="1">
    <name type="scientific">marine sediment metagenome</name>
    <dbReference type="NCBI Taxonomy" id="412755"/>
    <lineage>
        <taxon>unclassified sequences</taxon>
        <taxon>metagenomes</taxon>
        <taxon>ecological metagenomes</taxon>
    </lineage>
</organism>
<protein>
    <submittedName>
        <fullName evidence="1">Uncharacterized protein</fullName>
    </submittedName>
</protein>
<gene>
    <name evidence="1" type="ORF">S06H3_12866</name>
</gene>
<evidence type="ECO:0000313" key="1">
    <source>
        <dbReference type="EMBL" id="GAI10691.1"/>
    </source>
</evidence>
<dbReference type="EMBL" id="BARV01006283">
    <property type="protein sequence ID" value="GAI10691.1"/>
    <property type="molecule type" value="Genomic_DNA"/>
</dbReference>
<proteinExistence type="predicted"/>
<dbReference type="AlphaFoldDB" id="X1LY10"/>
<accession>X1LY10</accession>
<comment type="caution">
    <text evidence="1">The sequence shown here is derived from an EMBL/GenBank/DDBJ whole genome shotgun (WGS) entry which is preliminary data.</text>
</comment>
<sequence>MEKITSVKGLEPATIKRNVTLFCNPYRSYLGDPYKFFGRVMKKIPAIDLNFPVVKLNLAPKEKDLLIRLIHNAMKSEFEYSYCDKRGVEIQVLGYYALSDNKDITSVIYQVLNNEKTNPKG</sequence>
<name>X1LY10_9ZZZZ</name>